<sequence length="241" mass="26846">MRLSPEPNVRGLKVASAPATTSLRTDIYPKEATTPASGLLVSLGAIPGTPLSKGVPILIRALFKFAKDIPRDAIVIDTTSSSGTFRGLSPFVLSAPPAKRFENLWQFSKVYKGQVAADGLPTPSWFEWRARGWEDPRAHRYPMGKGAVPEYAYWEGKKLDYITARREIYIPQYANNVRETDSFAALQDVFFESISTDRELILLDYDAYAPPQDGPCLCLDWFIRGEGYTPENLHPPSASSW</sequence>
<dbReference type="AlphaFoldDB" id="A0A0F9QTQ8"/>
<evidence type="ECO:0000313" key="1">
    <source>
        <dbReference type="EMBL" id="KKN16511.1"/>
    </source>
</evidence>
<organism evidence="1">
    <name type="scientific">marine sediment metagenome</name>
    <dbReference type="NCBI Taxonomy" id="412755"/>
    <lineage>
        <taxon>unclassified sequences</taxon>
        <taxon>metagenomes</taxon>
        <taxon>ecological metagenomes</taxon>
    </lineage>
</organism>
<reference evidence="1" key="1">
    <citation type="journal article" date="2015" name="Nature">
        <title>Complex archaea that bridge the gap between prokaryotes and eukaryotes.</title>
        <authorList>
            <person name="Spang A."/>
            <person name="Saw J.H."/>
            <person name="Jorgensen S.L."/>
            <person name="Zaremba-Niedzwiedzka K."/>
            <person name="Martijn J."/>
            <person name="Lind A.E."/>
            <person name="van Eijk R."/>
            <person name="Schleper C."/>
            <person name="Guy L."/>
            <person name="Ettema T.J."/>
        </authorList>
    </citation>
    <scope>NUCLEOTIDE SEQUENCE</scope>
</reference>
<dbReference type="EMBL" id="LAZR01003608">
    <property type="protein sequence ID" value="KKN16511.1"/>
    <property type="molecule type" value="Genomic_DNA"/>
</dbReference>
<name>A0A0F9QTQ8_9ZZZZ</name>
<gene>
    <name evidence="1" type="ORF">LCGC14_0975220</name>
</gene>
<proteinExistence type="predicted"/>
<comment type="caution">
    <text evidence="1">The sequence shown here is derived from an EMBL/GenBank/DDBJ whole genome shotgun (WGS) entry which is preliminary data.</text>
</comment>
<protein>
    <submittedName>
        <fullName evidence="1">Uncharacterized protein</fullName>
    </submittedName>
</protein>
<accession>A0A0F9QTQ8</accession>